<dbReference type="OrthoDB" id="2657208at2"/>
<reference evidence="1 2" key="1">
    <citation type="submission" date="2018-12" db="EMBL/GenBank/DDBJ databases">
        <authorList>
            <person name="Sun L."/>
            <person name="Chen Z."/>
        </authorList>
    </citation>
    <scope>NUCLEOTIDE SEQUENCE [LARGE SCALE GENOMIC DNA]</scope>
    <source>
        <strain evidence="1 2">3-5-3</strain>
    </source>
</reference>
<dbReference type="Proteomes" id="UP000272464">
    <property type="component" value="Unassembled WGS sequence"/>
</dbReference>
<gene>
    <name evidence="1" type="ORF">EJP77_10270</name>
</gene>
<dbReference type="EMBL" id="RZNX01000003">
    <property type="protein sequence ID" value="RUT31763.1"/>
    <property type="molecule type" value="Genomic_DNA"/>
</dbReference>
<evidence type="ECO:0000313" key="1">
    <source>
        <dbReference type="EMBL" id="RUT31763.1"/>
    </source>
</evidence>
<keyword evidence="2" id="KW-1185">Reference proteome</keyword>
<accession>A0A433XCE8</accession>
<proteinExistence type="predicted"/>
<dbReference type="AlphaFoldDB" id="A0A433XCE8"/>
<sequence>MTIKNKLTLRNLFIVLCSALLILLAVKGYYIKQKIAWISEAERAYTKKDLVQAEEWYQKARNNRWLEYKEDEVNARLMQLEPITEIKNRLAGLDEAAQSASPDSDADFTKLVQGYSDLSTLRNKYMKTGGQYSSYYKQISSGYKVTDHFLDKFKQFEQRFITQMDNNVEKRTYQDESFRNKLLQIPEAYYGSEAKRLASLSAAFKKYDTSKLTQLSAGGMFTSMLNEALIMRNIYKDAGVEAPWIKKTAESLADQVLRSDLKTENYTAFASHGREFVNFVQSAKVKSPLTGYISTQYSRLLKKAKLMIARGEFQQAIALYEAVAGYRDTSKEVADAKLAWTKADPIRLLQAADSSKNYANVIGGSSSYGAQLYAAGTDDTGRIYYAGMDAAGQIKLVSAGDFPQGRKILRISMEKKLSSSSRPVVLVEGDSQTRKATYAAYAVEAGSLNKLFELEADGYQVDKDGNLLVQNPEGPGTDQNARYVWTGSSYEYQEIKSESEYADIAVDELLQHQGEKVRFTCSIVSITDSGPLAQLGDSYVLLKSDSLLSAGQVTVSGTLASQNEDVTLGQTALSLPVFEVRLVE</sequence>
<evidence type="ECO:0000313" key="2">
    <source>
        <dbReference type="Proteomes" id="UP000272464"/>
    </source>
</evidence>
<name>A0A433XCE8_9BACL</name>
<comment type="caution">
    <text evidence="1">The sequence shown here is derived from an EMBL/GenBank/DDBJ whole genome shotgun (WGS) entry which is preliminary data.</text>
</comment>
<protein>
    <submittedName>
        <fullName evidence="1">Uncharacterized protein</fullName>
    </submittedName>
</protein>
<organism evidence="1 2">
    <name type="scientific">Paenibacillus zeisoli</name>
    <dbReference type="NCBI Taxonomy" id="2496267"/>
    <lineage>
        <taxon>Bacteria</taxon>
        <taxon>Bacillati</taxon>
        <taxon>Bacillota</taxon>
        <taxon>Bacilli</taxon>
        <taxon>Bacillales</taxon>
        <taxon>Paenibacillaceae</taxon>
        <taxon>Paenibacillus</taxon>
    </lineage>
</organism>
<dbReference type="RefSeq" id="WP_127199143.1">
    <property type="nucleotide sequence ID" value="NZ_RZNX01000003.1"/>
</dbReference>